<evidence type="ECO:0000256" key="7">
    <source>
        <dbReference type="ARBA" id="ARBA00022801"/>
    </source>
</evidence>
<dbReference type="Proteomes" id="UP000756132">
    <property type="component" value="Chromosome 6"/>
</dbReference>
<dbReference type="GO" id="GO:0005576">
    <property type="term" value="C:extracellular region"/>
    <property type="evidence" value="ECO:0007669"/>
    <property type="project" value="UniProtKB-SubCell"/>
</dbReference>
<dbReference type="InterPro" id="IPR012334">
    <property type="entry name" value="Pectin_lyas_fold"/>
</dbReference>
<evidence type="ECO:0000256" key="11">
    <source>
        <dbReference type="RuleBase" id="RU000589"/>
    </source>
</evidence>
<dbReference type="GO" id="GO:0042545">
    <property type="term" value="P:cell wall modification"/>
    <property type="evidence" value="ECO:0007669"/>
    <property type="project" value="UniProtKB-UniRule"/>
</dbReference>
<dbReference type="AlphaFoldDB" id="A0A9Q8PBD6"/>
<feature type="signal peptide" evidence="11">
    <location>
        <begin position="1"/>
        <end position="16"/>
    </location>
</feature>
<proteinExistence type="inferred from homology"/>
<gene>
    <name evidence="13" type="ORF">CLAFUR5_07605</name>
</gene>
<dbReference type="EMBL" id="CP090168">
    <property type="protein sequence ID" value="UJO19307.1"/>
    <property type="molecule type" value="Genomic_DNA"/>
</dbReference>
<feature type="domain" description="Pectinesterase catalytic" evidence="12">
    <location>
        <begin position="30"/>
        <end position="291"/>
    </location>
</feature>
<accession>A0A9Q8PBD6</accession>
<dbReference type="PROSITE" id="PS00503">
    <property type="entry name" value="PECTINESTERASE_2"/>
    <property type="match status" value="1"/>
</dbReference>
<protein>
    <recommendedName>
        <fullName evidence="4 11">Pectinesterase</fullName>
        <ecNumber evidence="4 11">3.1.1.11</ecNumber>
    </recommendedName>
</protein>
<evidence type="ECO:0000256" key="8">
    <source>
        <dbReference type="ARBA" id="ARBA00023085"/>
    </source>
</evidence>
<sequence>MKLFARLLAFASLALAAGRTSAPSGALIVGSGHYATIQAAVNALTTTTSQQSIFIMPGTYKEQVTIKKLSGPLTIYGYTTDVSSYSANQVTVTAANSQMNQPNNDATATIRVATPNFKMYNINAVNSYGKGSQAVAVSASAANQGYYGCSFKGYQDTLLAEAGAQLYAHSYIEGATDFIFGQHATAWFEKCTIGVVSATLGYITASGRSSADSGYYVINNSVIGAAPGQSVSSGAYYLGRPWGNYARVVVQKTSLSNVINAAGWRIWNTGDERTEHVTFAEYGNSGAGATGTRASFASKLSTALTIGQVLGSSYASQTYVDTSYL</sequence>
<evidence type="ECO:0000256" key="1">
    <source>
        <dbReference type="ARBA" id="ARBA00004613"/>
    </source>
</evidence>
<reference evidence="13" key="2">
    <citation type="journal article" date="2022" name="Microb. Genom.">
        <title>A chromosome-scale genome assembly of the tomato pathogen Cladosporium fulvum reveals a compartmentalized genome architecture and the presence of a dispensable chromosome.</title>
        <authorList>
            <person name="Zaccaron A.Z."/>
            <person name="Chen L.H."/>
            <person name="Samaras A."/>
            <person name="Stergiopoulos I."/>
        </authorList>
    </citation>
    <scope>NUCLEOTIDE SEQUENCE</scope>
    <source>
        <strain evidence="13">Race5_Kim</strain>
    </source>
</reference>
<evidence type="ECO:0000256" key="3">
    <source>
        <dbReference type="ARBA" id="ARBA00008891"/>
    </source>
</evidence>
<dbReference type="Gene3D" id="2.160.20.10">
    <property type="entry name" value="Single-stranded right-handed beta-helix, Pectin lyase-like"/>
    <property type="match status" value="1"/>
</dbReference>
<evidence type="ECO:0000256" key="2">
    <source>
        <dbReference type="ARBA" id="ARBA00005184"/>
    </source>
</evidence>
<dbReference type="PANTHER" id="PTHR31321">
    <property type="entry name" value="ACYL-COA THIOESTER HYDROLASE YBHC-RELATED"/>
    <property type="match status" value="1"/>
</dbReference>
<dbReference type="KEGG" id="ffu:CLAFUR5_07605"/>
<dbReference type="InterPro" id="IPR000070">
    <property type="entry name" value="Pectinesterase_cat"/>
</dbReference>
<evidence type="ECO:0000256" key="4">
    <source>
        <dbReference type="ARBA" id="ARBA00013229"/>
    </source>
</evidence>
<keyword evidence="14" id="KW-1185">Reference proteome</keyword>
<dbReference type="OrthoDB" id="2019149at2759"/>
<dbReference type="InterPro" id="IPR011050">
    <property type="entry name" value="Pectin_lyase_fold/virulence"/>
</dbReference>
<dbReference type="EC" id="3.1.1.11" evidence="4 11"/>
<keyword evidence="7 11" id="KW-0378">Hydrolase</keyword>
<evidence type="ECO:0000313" key="13">
    <source>
        <dbReference type="EMBL" id="UJO19307.1"/>
    </source>
</evidence>
<comment type="function">
    <text evidence="11">Involved in maceration and soft-rotting of plant tissue.</text>
</comment>
<dbReference type="GO" id="GO:0030599">
    <property type="term" value="F:pectinesterase activity"/>
    <property type="evidence" value="ECO:0007669"/>
    <property type="project" value="UniProtKB-UniRule"/>
</dbReference>
<dbReference type="RefSeq" id="XP_047763673.1">
    <property type="nucleotide sequence ID" value="XM_047906753.1"/>
</dbReference>
<comment type="similarity">
    <text evidence="3">Belongs to the pectinesterase family.</text>
</comment>
<dbReference type="InterPro" id="IPR033131">
    <property type="entry name" value="Pectinesterase_Asp_AS"/>
</dbReference>
<name>A0A9Q8PBD6_PASFU</name>
<evidence type="ECO:0000256" key="6">
    <source>
        <dbReference type="ARBA" id="ARBA00022729"/>
    </source>
</evidence>
<dbReference type="PANTHER" id="PTHR31321:SF127">
    <property type="entry name" value="PECTINESTERASE"/>
    <property type="match status" value="1"/>
</dbReference>
<evidence type="ECO:0000256" key="10">
    <source>
        <dbReference type="PROSITE-ProRule" id="PRU10040"/>
    </source>
</evidence>
<comment type="pathway">
    <text evidence="2 11">Glycan metabolism; pectin degradation; 2-dehydro-3-deoxy-D-gluconate from pectin: step 1/5.</text>
</comment>
<dbReference type="GO" id="GO:0045490">
    <property type="term" value="P:pectin catabolic process"/>
    <property type="evidence" value="ECO:0007669"/>
    <property type="project" value="UniProtKB-UniRule"/>
</dbReference>
<dbReference type="FunFam" id="2.160.20.10:FF:000014">
    <property type="entry name" value="Pectinesterase"/>
    <property type="match status" value="1"/>
</dbReference>
<feature type="chain" id="PRO_5040534356" description="Pectinesterase" evidence="11">
    <location>
        <begin position="17"/>
        <end position="325"/>
    </location>
</feature>
<comment type="subcellular location">
    <subcellularLocation>
        <location evidence="1 11">Secreted</location>
    </subcellularLocation>
</comment>
<dbReference type="Pfam" id="PF01095">
    <property type="entry name" value="Pectinesterase"/>
    <property type="match status" value="1"/>
</dbReference>
<dbReference type="SUPFAM" id="SSF51126">
    <property type="entry name" value="Pectin lyase-like"/>
    <property type="match status" value="1"/>
</dbReference>
<keyword evidence="5 11" id="KW-0964">Secreted</keyword>
<evidence type="ECO:0000313" key="14">
    <source>
        <dbReference type="Proteomes" id="UP000756132"/>
    </source>
</evidence>
<evidence type="ECO:0000259" key="12">
    <source>
        <dbReference type="Pfam" id="PF01095"/>
    </source>
</evidence>
<feature type="active site" evidence="10">
    <location>
        <position position="177"/>
    </location>
</feature>
<evidence type="ECO:0000256" key="5">
    <source>
        <dbReference type="ARBA" id="ARBA00022525"/>
    </source>
</evidence>
<keyword evidence="11" id="KW-0961">Cell wall biogenesis/degradation</keyword>
<reference evidence="13" key="1">
    <citation type="submission" date="2021-12" db="EMBL/GenBank/DDBJ databases">
        <authorList>
            <person name="Zaccaron A."/>
            <person name="Stergiopoulos I."/>
        </authorList>
    </citation>
    <scope>NUCLEOTIDE SEQUENCE</scope>
    <source>
        <strain evidence="13">Race5_Kim</strain>
    </source>
</reference>
<evidence type="ECO:0000256" key="9">
    <source>
        <dbReference type="ARBA" id="ARBA00047928"/>
    </source>
</evidence>
<keyword evidence="6 11" id="KW-0732">Signal</keyword>
<organism evidence="13 14">
    <name type="scientific">Passalora fulva</name>
    <name type="common">Tomato leaf mold</name>
    <name type="synonym">Cladosporium fulvum</name>
    <dbReference type="NCBI Taxonomy" id="5499"/>
    <lineage>
        <taxon>Eukaryota</taxon>
        <taxon>Fungi</taxon>
        <taxon>Dikarya</taxon>
        <taxon>Ascomycota</taxon>
        <taxon>Pezizomycotina</taxon>
        <taxon>Dothideomycetes</taxon>
        <taxon>Dothideomycetidae</taxon>
        <taxon>Mycosphaerellales</taxon>
        <taxon>Mycosphaerellaceae</taxon>
        <taxon>Fulvia</taxon>
    </lineage>
</organism>
<dbReference type="GeneID" id="71987483"/>
<keyword evidence="8 11" id="KW-0063">Aspartyl esterase</keyword>
<comment type="catalytic activity">
    <reaction evidence="9 11">
        <text>[(1-&gt;4)-alpha-D-galacturonosyl methyl ester](n) + n H2O = [(1-&gt;4)-alpha-D-galacturonosyl](n) + n methanol + n H(+)</text>
        <dbReference type="Rhea" id="RHEA:22380"/>
        <dbReference type="Rhea" id="RHEA-COMP:14570"/>
        <dbReference type="Rhea" id="RHEA-COMP:14573"/>
        <dbReference type="ChEBI" id="CHEBI:15377"/>
        <dbReference type="ChEBI" id="CHEBI:15378"/>
        <dbReference type="ChEBI" id="CHEBI:17790"/>
        <dbReference type="ChEBI" id="CHEBI:140522"/>
        <dbReference type="ChEBI" id="CHEBI:140523"/>
        <dbReference type="EC" id="3.1.1.11"/>
    </reaction>
</comment>